<dbReference type="InterPro" id="IPR011204">
    <property type="entry name" value="Virulence_RhuM-like"/>
</dbReference>
<dbReference type="AlphaFoldDB" id="A0A395VZ19"/>
<comment type="caution">
    <text evidence="1">The sequence shown here is derived from an EMBL/GenBank/DDBJ whole genome shotgun (WGS) entry which is preliminary data.</text>
</comment>
<sequence>MFKMNMEGNNNGSKKLQIRNSTAEFLIFQIENKEEGIEVLYQDDTLWLTQNAIAVLFDKGRSTIAEHLQNIFQSQELQEDSVCRKFRRTASDGKNYAIKYYSLDAIISVGYRVNSVRATQFRQWCTYILRQFAIRGYVIDKKRMENGSFINEDYFEHLLAEIREIRLSERRFYQKLTDIYATSIDYNLNAPTTRLFFKKVQNKMHYAVHGHTAAELIVERADAEKEHMGLTTWEKAPNGKIVKTDVSIAKNYLKEEELESMGRLVNAFLDLAEDRAKRHIPMTMEDWAKRIDKFLDSDDRPILNDSGKMSAEQAKDYAETEFEKYRIFQDRVFQSDFDKLNTGDTLDFVDDTK</sequence>
<protein>
    <submittedName>
        <fullName evidence="1">Cell filamentation protein Fic</fullName>
    </submittedName>
</protein>
<dbReference type="PIRSF" id="PIRSF015268">
    <property type="entry name" value="Virulence_RhuM"/>
    <property type="match status" value="1"/>
</dbReference>
<proteinExistence type="predicted"/>
<dbReference type="PANTHER" id="PTHR35810:SF1">
    <property type="entry name" value="CYTOPLASMIC PROTEIN"/>
    <property type="match status" value="1"/>
</dbReference>
<dbReference type="Pfam" id="PF13310">
    <property type="entry name" value="Virulence_RhuM"/>
    <property type="match status" value="1"/>
</dbReference>
<accession>A0A395VZ19</accession>
<evidence type="ECO:0000313" key="1">
    <source>
        <dbReference type="EMBL" id="RGS85043.1"/>
    </source>
</evidence>
<reference evidence="1 2" key="1">
    <citation type="submission" date="2018-08" db="EMBL/GenBank/DDBJ databases">
        <title>A genome reference for cultivated species of the human gut microbiota.</title>
        <authorList>
            <person name="Zou Y."/>
            <person name="Xue W."/>
            <person name="Luo G."/>
        </authorList>
    </citation>
    <scope>NUCLEOTIDE SEQUENCE [LARGE SCALE GENOMIC DNA]</scope>
    <source>
        <strain evidence="1 2">AF20-9LB</strain>
    </source>
</reference>
<dbReference type="RefSeq" id="WP_118418552.1">
    <property type="nucleotide sequence ID" value="NZ_JAQDLI010000003.1"/>
</dbReference>
<gene>
    <name evidence="1" type="ORF">DWX70_08505</name>
</gene>
<name>A0A395VZ19_BACOV</name>
<dbReference type="PANTHER" id="PTHR35810">
    <property type="entry name" value="CYTOPLASMIC PROTEIN-RELATED"/>
    <property type="match status" value="1"/>
</dbReference>
<organism evidence="1 2">
    <name type="scientific">Bacteroides ovatus</name>
    <dbReference type="NCBI Taxonomy" id="28116"/>
    <lineage>
        <taxon>Bacteria</taxon>
        <taxon>Pseudomonadati</taxon>
        <taxon>Bacteroidota</taxon>
        <taxon>Bacteroidia</taxon>
        <taxon>Bacteroidales</taxon>
        <taxon>Bacteroidaceae</taxon>
        <taxon>Bacteroides</taxon>
    </lineage>
</organism>
<dbReference type="Proteomes" id="UP000266492">
    <property type="component" value="Unassembled WGS sequence"/>
</dbReference>
<dbReference type="EMBL" id="QRVZ01000005">
    <property type="protein sequence ID" value="RGS85043.1"/>
    <property type="molecule type" value="Genomic_DNA"/>
</dbReference>
<evidence type="ECO:0000313" key="2">
    <source>
        <dbReference type="Proteomes" id="UP000266492"/>
    </source>
</evidence>